<feature type="region of interest" description="Disordered" evidence="3">
    <location>
        <begin position="62"/>
        <end position="115"/>
    </location>
</feature>
<feature type="compositionally biased region" description="Low complexity" evidence="3">
    <location>
        <begin position="81"/>
        <end position="95"/>
    </location>
</feature>
<evidence type="ECO:0000313" key="5">
    <source>
        <dbReference type="Ensembl" id="ENSMZEP00005034190.1"/>
    </source>
</evidence>
<protein>
    <recommendedName>
        <fullName evidence="4">H15 domain-containing protein</fullName>
    </recommendedName>
</protein>
<dbReference type="GeneTree" id="ENSGT00950000183089"/>
<dbReference type="GO" id="GO:0030527">
    <property type="term" value="F:structural constituent of chromatin"/>
    <property type="evidence" value="ECO:0007669"/>
    <property type="project" value="InterPro"/>
</dbReference>
<dbReference type="GO" id="GO:0003677">
    <property type="term" value="F:DNA binding"/>
    <property type="evidence" value="ECO:0007669"/>
    <property type="project" value="UniProtKB-KW"/>
</dbReference>
<evidence type="ECO:0000259" key="4">
    <source>
        <dbReference type="PROSITE" id="PS51504"/>
    </source>
</evidence>
<evidence type="ECO:0000256" key="3">
    <source>
        <dbReference type="SAM" id="MobiDB-lite"/>
    </source>
</evidence>
<proteinExistence type="inferred from homology"/>
<dbReference type="PROSITE" id="PS51504">
    <property type="entry name" value="H15"/>
    <property type="match status" value="1"/>
</dbReference>
<dbReference type="InterPro" id="IPR005819">
    <property type="entry name" value="H1/H5"/>
</dbReference>
<dbReference type="GO" id="GO:0000786">
    <property type="term" value="C:nucleosome"/>
    <property type="evidence" value="ECO:0007669"/>
    <property type="project" value="InterPro"/>
</dbReference>
<keyword evidence="1 2" id="KW-0238">DNA-binding</keyword>
<dbReference type="PRINTS" id="PR00624">
    <property type="entry name" value="HISTONEH5"/>
</dbReference>
<accession>A0A3P9DHI2</accession>
<dbReference type="Pfam" id="PF00538">
    <property type="entry name" value="Linker_histone"/>
    <property type="match status" value="1"/>
</dbReference>
<reference evidence="5" key="1">
    <citation type="submission" date="2025-08" db="UniProtKB">
        <authorList>
            <consortium name="Ensembl"/>
        </authorList>
    </citation>
    <scope>IDENTIFICATION</scope>
</reference>
<evidence type="ECO:0000256" key="2">
    <source>
        <dbReference type="RuleBase" id="RU003894"/>
    </source>
</evidence>
<dbReference type="InterPro" id="IPR036390">
    <property type="entry name" value="WH_DNA-bd_sf"/>
</dbReference>
<dbReference type="GO" id="GO:0006334">
    <property type="term" value="P:nucleosome assembly"/>
    <property type="evidence" value="ECO:0007669"/>
    <property type="project" value="InterPro"/>
</dbReference>
<dbReference type="GO" id="GO:0005634">
    <property type="term" value="C:nucleus"/>
    <property type="evidence" value="ECO:0007669"/>
    <property type="project" value="UniProtKB-SubCell"/>
</dbReference>
<dbReference type="Gene3D" id="1.10.10.10">
    <property type="entry name" value="Winged helix-like DNA-binding domain superfamily/Winged helix DNA-binding domain"/>
    <property type="match status" value="1"/>
</dbReference>
<evidence type="ECO:0000256" key="1">
    <source>
        <dbReference type="ARBA" id="ARBA00023125"/>
    </source>
</evidence>
<dbReference type="InterPro" id="IPR036388">
    <property type="entry name" value="WH-like_DNA-bd_sf"/>
</dbReference>
<dbReference type="SUPFAM" id="SSF46785">
    <property type="entry name" value="Winged helix' DNA-binding domain"/>
    <property type="match status" value="1"/>
</dbReference>
<comment type="subcellular location">
    <subcellularLocation>
        <location evidence="2">Nucleus</location>
    </subcellularLocation>
</comment>
<organism evidence="5 6">
    <name type="scientific">Maylandia zebra</name>
    <name type="common">zebra mbuna</name>
    <dbReference type="NCBI Taxonomy" id="106582"/>
    <lineage>
        <taxon>Eukaryota</taxon>
        <taxon>Metazoa</taxon>
        <taxon>Chordata</taxon>
        <taxon>Craniata</taxon>
        <taxon>Vertebrata</taxon>
        <taxon>Euteleostomi</taxon>
        <taxon>Actinopterygii</taxon>
        <taxon>Neopterygii</taxon>
        <taxon>Teleostei</taxon>
        <taxon>Neoteleostei</taxon>
        <taxon>Acanthomorphata</taxon>
        <taxon>Ovalentaria</taxon>
        <taxon>Cichlomorphae</taxon>
        <taxon>Cichliformes</taxon>
        <taxon>Cichlidae</taxon>
        <taxon>African cichlids</taxon>
        <taxon>Pseudocrenilabrinae</taxon>
        <taxon>Haplochromini</taxon>
        <taxon>Maylandia</taxon>
        <taxon>Maylandia zebra complex</taxon>
    </lineage>
</organism>
<dbReference type="AlphaFoldDB" id="A0A3P9DHI2"/>
<dbReference type="InterPro" id="IPR005818">
    <property type="entry name" value="Histone_H1/H5_H15"/>
</dbReference>
<sequence length="115" mass="12194">MSGMILKKSKPKKVGPSERNGVSAAALKQALAAAGYDVEKNKARVKIAIKSLVAKGTLVQTKGTGASGSFKMNKATETKAKTPAAAKAKKPAGPARSRPRRQQQQHFKVNRIRGQ</sequence>
<reference evidence="5" key="2">
    <citation type="submission" date="2025-09" db="UniProtKB">
        <authorList>
            <consortium name="Ensembl"/>
        </authorList>
    </citation>
    <scope>IDENTIFICATION</scope>
</reference>
<keyword evidence="2" id="KW-0158">Chromosome</keyword>
<keyword evidence="6" id="KW-1185">Reference proteome</keyword>
<feature type="compositionally biased region" description="Basic residues" evidence="3">
    <location>
        <begin position="97"/>
        <end position="115"/>
    </location>
</feature>
<dbReference type="Proteomes" id="UP000265160">
    <property type="component" value="Unplaced"/>
</dbReference>
<feature type="region of interest" description="Disordered" evidence="3">
    <location>
        <begin position="1"/>
        <end position="21"/>
    </location>
</feature>
<feature type="domain" description="H15" evidence="4">
    <location>
        <begin position="1"/>
        <end position="74"/>
    </location>
</feature>
<dbReference type="Ensembl" id="ENSMZET00005035388.1">
    <property type="protein sequence ID" value="ENSMZEP00005034190.1"/>
    <property type="gene ID" value="ENSMZEG00005025552.1"/>
</dbReference>
<name>A0A3P9DHI2_9CICH</name>
<dbReference type="SMART" id="SM00526">
    <property type="entry name" value="H15"/>
    <property type="match status" value="1"/>
</dbReference>
<evidence type="ECO:0000313" key="6">
    <source>
        <dbReference type="Proteomes" id="UP000265160"/>
    </source>
</evidence>
<keyword evidence="2" id="KW-0539">Nucleus</keyword>
<comment type="similarity">
    <text evidence="2">Belongs to the histone H1/H5 family.</text>
</comment>